<dbReference type="InterPro" id="IPR016193">
    <property type="entry name" value="Cytidine_deaminase-like"/>
</dbReference>
<organism evidence="11 12">
    <name type="scientific">Compostibacter hankyongensis</name>
    <dbReference type="NCBI Taxonomy" id="1007089"/>
    <lineage>
        <taxon>Bacteria</taxon>
        <taxon>Pseudomonadati</taxon>
        <taxon>Bacteroidota</taxon>
        <taxon>Chitinophagia</taxon>
        <taxon>Chitinophagales</taxon>
        <taxon>Chitinophagaceae</taxon>
        <taxon>Compostibacter</taxon>
    </lineage>
</organism>
<comment type="similarity">
    <text evidence="4 9">In the N-terminal section; belongs to the cytidine and deoxycytidylate deaminase family.</text>
</comment>
<dbReference type="InterPro" id="IPR024072">
    <property type="entry name" value="DHFR-like_dom_sf"/>
</dbReference>
<keyword evidence="9" id="KW-0378">Hydrolase</keyword>
<comment type="caution">
    <text evidence="11">The sequence shown here is derived from an EMBL/GenBank/DDBJ whole genome shotgun (WGS) entry which is preliminary data.</text>
</comment>
<evidence type="ECO:0000259" key="10">
    <source>
        <dbReference type="PROSITE" id="PS51747"/>
    </source>
</evidence>
<dbReference type="EC" id="1.1.1.193" evidence="9"/>
<dbReference type="NCBIfam" id="TIGR00326">
    <property type="entry name" value="eubact_ribD"/>
    <property type="match status" value="1"/>
</dbReference>
<dbReference type="SUPFAM" id="SSF53927">
    <property type="entry name" value="Cytidine deaminase-like"/>
    <property type="match status" value="1"/>
</dbReference>
<reference evidence="12" key="1">
    <citation type="journal article" date="2019" name="Int. J. Syst. Evol. Microbiol.">
        <title>The Global Catalogue of Microorganisms (GCM) 10K type strain sequencing project: providing services to taxonomists for standard genome sequencing and annotation.</title>
        <authorList>
            <consortium name="The Broad Institute Genomics Platform"/>
            <consortium name="The Broad Institute Genome Sequencing Center for Infectious Disease"/>
            <person name="Wu L."/>
            <person name="Ma J."/>
        </authorList>
    </citation>
    <scope>NUCLEOTIDE SEQUENCE [LARGE SCALE GENOMIC DNA]</scope>
    <source>
        <strain evidence="12">JCM 17664</strain>
    </source>
</reference>
<comment type="catalytic activity">
    <reaction evidence="9">
        <text>5-amino-6-(5-phospho-D-ribitylamino)uracil + NADP(+) = 5-amino-6-(5-phospho-D-ribosylamino)uracil + NADPH + H(+)</text>
        <dbReference type="Rhea" id="RHEA:17845"/>
        <dbReference type="ChEBI" id="CHEBI:15378"/>
        <dbReference type="ChEBI" id="CHEBI:57783"/>
        <dbReference type="ChEBI" id="CHEBI:58349"/>
        <dbReference type="ChEBI" id="CHEBI:58421"/>
        <dbReference type="ChEBI" id="CHEBI:58453"/>
        <dbReference type="EC" id="1.1.1.193"/>
    </reaction>
</comment>
<dbReference type="EMBL" id="BAABFN010000019">
    <property type="protein sequence ID" value="GAA4317082.1"/>
    <property type="molecule type" value="Genomic_DNA"/>
</dbReference>
<proteinExistence type="inferred from homology"/>
<dbReference type="CDD" id="cd01284">
    <property type="entry name" value="Riboflavin_deaminase-reductase"/>
    <property type="match status" value="1"/>
</dbReference>
<evidence type="ECO:0000256" key="3">
    <source>
        <dbReference type="ARBA" id="ARBA00004910"/>
    </source>
</evidence>
<dbReference type="Proteomes" id="UP001501207">
    <property type="component" value="Unassembled WGS sequence"/>
</dbReference>
<dbReference type="Gene3D" id="3.40.430.10">
    <property type="entry name" value="Dihydrofolate Reductase, subunit A"/>
    <property type="match status" value="1"/>
</dbReference>
<dbReference type="Pfam" id="PF01872">
    <property type="entry name" value="RibD_C"/>
    <property type="match status" value="1"/>
</dbReference>
<evidence type="ECO:0000256" key="8">
    <source>
        <dbReference type="ARBA" id="ARBA00023268"/>
    </source>
</evidence>
<keyword evidence="12" id="KW-1185">Reference proteome</keyword>
<dbReference type="InterPro" id="IPR002125">
    <property type="entry name" value="CMP_dCMP_dom"/>
</dbReference>
<dbReference type="SUPFAM" id="SSF53597">
    <property type="entry name" value="Dihydrofolate reductase-like"/>
    <property type="match status" value="1"/>
</dbReference>
<comment type="function">
    <text evidence="1 9">Converts 2,5-diamino-6-(ribosylamino)-4(3h)-pyrimidinone 5'-phosphate into 5-amino-6-(ribosylamino)-2,4(1h,3h)-pyrimidinedione 5'-phosphate.</text>
</comment>
<keyword evidence="8" id="KW-0511">Multifunctional enzyme</keyword>
<comment type="catalytic activity">
    <reaction evidence="9">
        <text>2,5-diamino-6-hydroxy-4-(5-phosphoribosylamino)-pyrimidine + H2O + H(+) = 5-amino-6-(5-phospho-D-ribosylamino)uracil + NH4(+)</text>
        <dbReference type="Rhea" id="RHEA:21868"/>
        <dbReference type="ChEBI" id="CHEBI:15377"/>
        <dbReference type="ChEBI" id="CHEBI:15378"/>
        <dbReference type="ChEBI" id="CHEBI:28938"/>
        <dbReference type="ChEBI" id="CHEBI:58453"/>
        <dbReference type="ChEBI" id="CHEBI:58614"/>
        <dbReference type="EC" id="3.5.4.26"/>
    </reaction>
</comment>
<accession>A0ABP8G4D0</accession>
<keyword evidence="9" id="KW-0862">Zinc</keyword>
<feature type="domain" description="CMP/dCMP-type deaminase" evidence="10">
    <location>
        <begin position="6"/>
        <end position="132"/>
    </location>
</feature>
<evidence type="ECO:0000256" key="7">
    <source>
        <dbReference type="ARBA" id="ARBA00023002"/>
    </source>
</evidence>
<comment type="similarity">
    <text evidence="5 9">In the C-terminal section; belongs to the HTP reductase family.</text>
</comment>
<keyword evidence="6 9" id="KW-0521">NADP</keyword>
<evidence type="ECO:0000256" key="4">
    <source>
        <dbReference type="ARBA" id="ARBA00005259"/>
    </source>
</evidence>
<keyword evidence="9" id="KW-0686">Riboflavin biosynthesis</keyword>
<dbReference type="PANTHER" id="PTHR38011">
    <property type="entry name" value="DIHYDROFOLATE REDUCTASE FAMILY PROTEIN (AFU_ORTHOLOGUE AFUA_8G06820)"/>
    <property type="match status" value="1"/>
</dbReference>
<comment type="pathway">
    <text evidence="3 9">Cofactor biosynthesis; riboflavin biosynthesis; 5-amino-6-(D-ribitylamino)uracil from GTP: step 3/4.</text>
</comment>
<dbReference type="RefSeq" id="WP_344980593.1">
    <property type="nucleotide sequence ID" value="NZ_BAABFN010000019.1"/>
</dbReference>
<name>A0ABP8G4D0_9BACT</name>
<dbReference type="PIRSF" id="PIRSF006769">
    <property type="entry name" value="RibD"/>
    <property type="match status" value="1"/>
</dbReference>
<dbReference type="PROSITE" id="PS51747">
    <property type="entry name" value="CYT_DCMP_DEAMINASES_2"/>
    <property type="match status" value="1"/>
</dbReference>
<dbReference type="Pfam" id="PF00383">
    <property type="entry name" value="dCMP_cyt_deam_1"/>
    <property type="match status" value="1"/>
</dbReference>
<evidence type="ECO:0000313" key="12">
    <source>
        <dbReference type="Proteomes" id="UP001501207"/>
    </source>
</evidence>
<dbReference type="InterPro" id="IPR004794">
    <property type="entry name" value="Eubact_RibD"/>
</dbReference>
<evidence type="ECO:0000256" key="6">
    <source>
        <dbReference type="ARBA" id="ARBA00022857"/>
    </source>
</evidence>
<evidence type="ECO:0000313" key="11">
    <source>
        <dbReference type="EMBL" id="GAA4317082.1"/>
    </source>
</evidence>
<dbReference type="InterPro" id="IPR050765">
    <property type="entry name" value="Riboflavin_Biosynth_HTPR"/>
</dbReference>
<protein>
    <recommendedName>
        <fullName evidence="9">Riboflavin biosynthesis protein RibD</fullName>
    </recommendedName>
    <domain>
        <recommendedName>
            <fullName evidence="9">Diaminohydroxyphosphoribosylaminopyrimidine deaminase</fullName>
            <shortName evidence="9">DRAP deaminase</shortName>
            <ecNumber evidence="9">3.5.4.26</ecNumber>
        </recommendedName>
        <alternativeName>
            <fullName evidence="9">Riboflavin-specific deaminase</fullName>
        </alternativeName>
    </domain>
    <domain>
        <recommendedName>
            <fullName evidence="9">5-amino-6-(5-phosphoribosylamino)uracil reductase</fullName>
            <ecNumber evidence="9">1.1.1.193</ecNumber>
        </recommendedName>
        <alternativeName>
            <fullName evidence="9">HTP reductase</fullName>
        </alternativeName>
    </domain>
</protein>
<evidence type="ECO:0000256" key="9">
    <source>
        <dbReference type="PIRNR" id="PIRNR006769"/>
    </source>
</evidence>
<dbReference type="Gene3D" id="3.40.140.10">
    <property type="entry name" value="Cytidine Deaminase, domain 2"/>
    <property type="match status" value="1"/>
</dbReference>
<dbReference type="PANTHER" id="PTHR38011:SF7">
    <property type="entry name" value="2,5-DIAMINO-6-RIBOSYLAMINO-4(3H)-PYRIMIDINONE 5'-PHOSPHATE REDUCTASE"/>
    <property type="match status" value="1"/>
</dbReference>
<comment type="pathway">
    <text evidence="2 9">Cofactor biosynthesis; riboflavin biosynthesis; 5-amino-6-(D-ribitylamino)uracil from GTP: step 2/4.</text>
</comment>
<dbReference type="InterPro" id="IPR002734">
    <property type="entry name" value="RibDG_C"/>
</dbReference>
<dbReference type="EC" id="3.5.4.26" evidence="9"/>
<evidence type="ECO:0000256" key="1">
    <source>
        <dbReference type="ARBA" id="ARBA00002151"/>
    </source>
</evidence>
<comment type="cofactor">
    <cofactor evidence="9">
        <name>Zn(2+)</name>
        <dbReference type="ChEBI" id="CHEBI:29105"/>
    </cofactor>
    <text evidence="9">Binds 1 zinc ion.</text>
</comment>
<evidence type="ECO:0000256" key="5">
    <source>
        <dbReference type="ARBA" id="ARBA00007417"/>
    </source>
</evidence>
<evidence type="ECO:0000256" key="2">
    <source>
        <dbReference type="ARBA" id="ARBA00004882"/>
    </source>
</evidence>
<keyword evidence="7 9" id="KW-0560">Oxidoreductase</keyword>
<keyword evidence="9" id="KW-0479">Metal-binding</keyword>
<sequence length="348" mass="38319">MKEDIITAEKMMRRCLQLAARGAGSVAPNPMVGAVLVYGERIIGEGWHARYGEAHAEVNCLESVTKEDRPLISASTLYVSLEPCAHHGKTPPCADRIIRERIPRVVIGCTDTFAEVAGKGIGKLRSAGVAVETGVLETECRYINRRFFTFHEQRRPYVMLKWARTPEGAVACADGAALKISGDSTDRLVHRWRSEEAAILVGSGTVLSDDPLLTTRYWSGSSPLRIVLDRRLRIPEKARLLQDGGPTWIFSGLKTGKRGAVEWIAADPDAFPETVLQELYRRKVQSVLVEGGPAVLQSFLDHGCWDEARVITGQVSLPGGIREPACSHWKLGEHALLHGDEINTYYPA</sequence>
<gene>
    <name evidence="11" type="primary">ribD</name>
    <name evidence="11" type="ORF">GCM10023143_28960</name>
</gene>